<accession>K1S6U6</accession>
<sequence>YMLCNPDNISQDGFAIFAANLVDGQYKVPFVSLMFDNVISELQNGFLAFCEFTAYILDI</sequence>
<dbReference type="AlphaFoldDB" id="K1S6U6"/>
<evidence type="ECO:0000313" key="1">
    <source>
        <dbReference type="EMBL" id="EKC51204.1"/>
    </source>
</evidence>
<feature type="non-terminal residue" evidence="1">
    <location>
        <position position="1"/>
    </location>
</feature>
<proteinExistence type="predicted"/>
<comment type="caution">
    <text evidence="1">The sequence shown here is derived from an EMBL/GenBank/DDBJ whole genome shotgun (WGS) entry which is preliminary data.</text>
</comment>
<name>K1S6U6_9ZZZZ</name>
<organism evidence="1">
    <name type="scientific">human gut metagenome</name>
    <dbReference type="NCBI Taxonomy" id="408170"/>
    <lineage>
        <taxon>unclassified sequences</taxon>
        <taxon>metagenomes</taxon>
        <taxon>organismal metagenomes</taxon>
    </lineage>
</organism>
<reference evidence="1" key="1">
    <citation type="journal article" date="2013" name="Environ. Microbiol.">
        <title>Microbiota from the distal guts of lean and obese adolescents exhibit partial functional redundancy besides clear differences in community structure.</title>
        <authorList>
            <person name="Ferrer M."/>
            <person name="Ruiz A."/>
            <person name="Lanza F."/>
            <person name="Haange S.B."/>
            <person name="Oberbach A."/>
            <person name="Till H."/>
            <person name="Bargiela R."/>
            <person name="Campoy C."/>
            <person name="Segura M.T."/>
            <person name="Richter M."/>
            <person name="von Bergen M."/>
            <person name="Seifert J."/>
            <person name="Suarez A."/>
        </authorList>
    </citation>
    <scope>NUCLEOTIDE SEQUENCE</scope>
</reference>
<dbReference type="EMBL" id="AJWZ01009480">
    <property type="protein sequence ID" value="EKC51204.1"/>
    <property type="molecule type" value="Genomic_DNA"/>
</dbReference>
<protein>
    <submittedName>
        <fullName evidence="1">Uncharacterized protein</fullName>
    </submittedName>
</protein>
<gene>
    <name evidence="1" type="ORF">OBE_13723</name>
</gene>